<dbReference type="EMBL" id="JAODUO010000430">
    <property type="protein sequence ID" value="KAK2180717.1"/>
    <property type="molecule type" value="Genomic_DNA"/>
</dbReference>
<dbReference type="AlphaFoldDB" id="A0AAD9MT64"/>
<organism evidence="3 5">
    <name type="scientific">Ridgeia piscesae</name>
    <name type="common">Tubeworm</name>
    <dbReference type="NCBI Taxonomy" id="27915"/>
    <lineage>
        <taxon>Eukaryota</taxon>
        <taxon>Metazoa</taxon>
        <taxon>Spiralia</taxon>
        <taxon>Lophotrochozoa</taxon>
        <taxon>Annelida</taxon>
        <taxon>Polychaeta</taxon>
        <taxon>Sedentaria</taxon>
        <taxon>Canalipalpata</taxon>
        <taxon>Sabellida</taxon>
        <taxon>Siboglinidae</taxon>
        <taxon>Ridgeia</taxon>
    </lineage>
</organism>
<proteinExistence type="predicted"/>
<evidence type="ECO:0000313" key="3">
    <source>
        <dbReference type="EMBL" id="KAK2143228.1"/>
    </source>
</evidence>
<evidence type="ECO:0000313" key="4">
    <source>
        <dbReference type="EMBL" id="KAK2180717.1"/>
    </source>
</evidence>
<dbReference type="EMBL" id="JAODUO010004588">
    <property type="protein sequence ID" value="KAK2143227.1"/>
    <property type="molecule type" value="Genomic_DNA"/>
</dbReference>
<comment type="caution">
    <text evidence="3">The sequence shown here is derived from an EMBL/GenBank/DDBJ whole genome shotgun (WGS) entry which is preliminary data.</text>
</comment>
<reference evidence="3" key="1">
    <citation type="journal article" date="2023" name="Mol. Biol. Evol.">
        <title>Third-Generation Sequencing Reveals the Adaptive Role of the Epigenome in Three Deep-Sea Polychaetes.</title>
        <authorList>
            <person name="Perez M."/>
            <person name="Aroh O."/>
            <person name="Sun Y."/>
            <person name="Lan Y."/>
            <person name="Juniper S.K."/>
            <person name="Young C.R."/>
            <person name="Angers B."/>
            <person name="Qian P.Y."/>
        </authorList>
    </citation>
    <scope>NUCLEOTIDE SEQUENCE</scope>
    <source>
        <strain evidence="3">R07B-5</strain>
    </source>
</reference>
<name>A0AAD9MT64_RIDPI</name>
<evidence type="ECO:0000256" key="1">
    <source>
        <dbReference type="SAM" id="MobiDB-lite"/>
    </source>
</evidence>
<feature type="compositionally biased region" description="Basic and acidic residues" evidence="1">
    <location>
        <begin position="87"/>
        <end position="113"/>
    </location>
</feature>
<sequence length="120" mass="13453">MYQVWRHSMPSMPICPTPVAMLPMPHMSLLRPPLLPWLPTFPLGFPPVPATVSLTSSLRTFGINALLKDTLINKTSDVLTRSDVAEEKQHLDVRKASRDSKAYRENSSRKDIHLSSGDES</sequence>
<accession>A0AAD9MT64</accession>
<protein>
    <submittedName>
        <fullName evidence="3">Uncharacterized protein</fullName>
    </submittedName>
</protein>
<feature type="region of interest" description="Disordered" evidence="1">
    <location>
        <begin position="87"/>
        <end position="120"/>
    </location>
</feature>
<gene>
    <name evidence="4" type="ORF">NP493_430g04006</name>
    <name evidence="2" type="ORF">NP493_4600g00001</name>
    <name evidence="3" type="ORF">NP493_4600g00003</name>
</gene>
<keyword evidence="5" id="KW-1185">Reference proteome</keyword>
<dbReference type="EMBL" id="JAODUO010004588">
    <property type="protein sequence ID" value="KAK2143228.1"/>
    <property type="molecule type" value="Genomic_DNA"/>
</dbReference>
<dbReference type="Proteomes" id="UP001209878">
    <property type="component" value="Unassembled WGS sequence"/>
</dbReference>
<evidence type="ECO:0000313" key="5">
    <source>
        <dbReference type="Proteomes" id="UP001209878"/>
    </source>
</evidence>
<evidence type="ECO:0000313" key="2">
    <source>
        <dbReference type="EMBL" id="KAK2143227.1"/>
    </source>
</evidence>